<organism evidence="9 10">
    <name type="scientific">Prosthecochloris marina</name>
    <dbReference type="NCBI Taxonomy" id="2017681"/>
    <lineage>
        <taxon>Bacteria</taxon>
        <taxon>Pseudomonadati</taxon>
        <taxon>Chlorobiota</taxon>
        <taxon>Chlorobiia</taxon>
        <taxon>Chlorobiales</taxon>
        <taxon>Chlorobiaceae</taxon>
        <taxon>Prosthecochloris</taxon>
    </lineage>
</organism>
<keyword evidence="2" id="KW-0479">Metal-binding</keyword>
<evidence type="ECO:0000256" key="2">
    <source>
        <dbReference type="ARBA" id="ARBA00022723"/>
    </source>
</evidence>
<dbReference type="InterPro" id="IPR005805">
    <property type="entry name" value="Rieske_Fe-S_prot_C"/>
</dbReference>
<feature type="compositionally biased region" description="Polar residues" evidence="7">
    <location>
        <begin position="1"/>
        <end position="26"/>
    </location>
</feature>
<dbReference type="Proteomes" id="UP000246278">
    <property type="component" value="Unassembled WGS sequence"/>
</dbReference>
<reference evidence="10" key="1">
    <citation type="submission" date="2017-10" db="EMBL/GenBank/DDBJ databases">
        <authorList>
            <person name="Gaisin V.A."/>
            <person name="Rysina M.S."/>
            <person name="Grouzdev D.S."/>
        </authorList>
    </citation>
    <scope>NUCLEOTIDE SEQUENCE [LARGE SCALE GENOMIC DNA]</scope>
    <source>
        <strain evidence="10">V1</strain>
    </source>
</reference>
<keyword evidence="3" id="KW-0408">Iron</keyword>
<dbReference type="Pfam" id="PF00355">
    <property type="entry name" value="Rieske"/>
    <property type="match status" value="1"/>
</dbReference>
<evidence type="ECO:0000259" key="8">
    <source>
        <dbReference type="PROSITE" id="PS51296"/>
    </source>
</evidence>
<accession>A0A317T7Q4</accession>
<dbReference type="Gene3D" id="2.102.10.10">
    <property type="entry name" value="Rieske [2Fe-2S] iron-sulphur domain"/>
    <property type="match status" value="1"/>
</dbReference>
<dbReference type="InterPro" id="IPR036922">
    <property type="entry name" value="Rieske_2Fe-2S_sf"/>
</dbReference>
<dbReference type="GO" id="GO:0016020">
    <property type="term" value="C:membrane"/>
    <property type="evidence" value="ECO:0007669"/>
    <property type="project" value="InterPro"/>
</dbReference>
<keyword evidence="5" id="KW-1015">Disulfide bond</keyword>
<dbReference type="InterPro" id="IPR017941">
    <property type="entry name" value="Rieske_2Fe-2S"/>
</dbReference>
<name>A0A317T7Q4_9CHLB</name>
<gene>
    <name evidence="9" type="ORF">CR164_02235</name>
</gene>
<evidence type="ECO:0000256" key="1">
    <source>
        <dbReference type="ARBA" id="ARBA00022714"/>
    </source>
</evidence>
<dbReference type="RefSeq" id="WP_110022311.1">
    <property type="nucleotide sequence ID" value="NZ_PDNZ01000002.1"/>
</dbReference>
<dbReference type="Gene3D" id="1.20.5.700">
    <property type="entry name" value="Single helix bin"/>
    <property type="match status" value="1"/>
</dbReference>
<dbReference type="InterPro" id="IPR014349">
    <property type="entry name" value="Rieske_Fe-S_prot"/>
</dbReference>
<comment type="cofactor">
    <cofactor evidence="6">
        <name>[2Fe-2S] cluster</name>
        <dbReference type="ChEBI" id="CHEBI:190135"/>
    </cofactor>
</comment>
<evidence type="ECO:0000256" key="3">
    <source>
        <dbReference type="ARBA" id="ARBA00023004"/>
    </source>
</evidence>
<dbReference type="PANTHER" id="PTHR10134">
    <property type="entry name" value="CYTOCHROME B-C1 COMPLEX SUBUNIT RIESKE, MITOCHONDRIAL"/>
    <property type="match status" value="1"/>
</dbReference>
<dbReference type="OrthoDB" id="9767869at2"/>
<dbReference type="EMBL" id="PDNZ01000002">
    <property type="protein sequence ID" value="PWW82595.1"/>
    <property type="molecule type" value="Genomic_DNA"/>
</dbReference>
<evidence type="ECO:0000256" key="4">
    <source>
        <dbReference type="ARBA" id="ARBA00023014"/>
    </source>
</evidence>
<keyword evidence="10" id="KW-1185">Reference proteome</keyword>
<proteinExistence type="predicted"/>
<protein>
    <submittedName>
        <fullName evidence="9">Cytochrome B6</fullName>
    </submittedName>
</protein>
<evidence type="ECO:0000256" key="7">
    <source>
        <dbReference type="SAM" id="MobiDB-lite"/>
    </source>
</evidence>
<dbReference type="CDD" id="cd03467">
    <property type="entry name" value="Rieske"/>
    <property type="match status" value="1"/>
</dbReference>
<dbReference type="PRINTS" id="PR00162">
    <property type="entry name" value="RIESKE"/>
</dbReference>
<keyword evidence="1" id="KW-0001">2Fe-2S</keyword>
<evidence type="ECO:0000313" key="10">
    <source>
        <dbReference type="Proteomes" id="UP000246278"/>
    </source>
</evidence>
<dbReference type="GO" id="GO:0051537">
    <property type="term" value="F:2 iron, 2 sulfur cluster binding"/>
    <property type="evidence" value="ECO:0007669"/>
    <property type="project" value="UniProtKB-KW"/>
</dbReference>
<evidence type="ECO:0000256" key="6">
    <source>
        <dbReference type="ARBA" id="ARBA00034078"/>
    </source>
</evidence>
<sequence length="182" mass="19378">MAENSNFKSPKRLSSLQGGPSDQSSGAVPGEKTRDASLDGIDFERRNFLGKAVGGIGAVVAAGTLYPVVKYITPPAEKEVKDVDEKVVGKASEVPPDSGKIYQFNKDKVIVVNNGGQLTACSAVCTHLGCLVQWKEDEELIYCACHGARYEQDGKIISGPQPLPLAPYNVRVDGDDLVISKA</sequence>
<dbReference type="GO" id="GO:0046872">
    <property type="term" value="F:metal ion binding"/>
    <property type="evidence" value="ECO:0007669"/>
    <property type="project" value="UniProtKB-KW"/>
</dbReference>
<feature type="domain" description="Rieske" evidence="8">
    <location>
        <begin position="85"/>
        <end position="179"/>
    </location>
</feature>
<dbReference type="PROSITE" id="PS51296">
    <property type="entry name" value="RIESKE"/>
    <property type="match status" value="1"/>
</dbReference>
<evidence type="ECO:0000313" key="9">
    <source>
        <dbReference type="EMBL" id="PWW82595.1"/>
    </source>
</evidence>
<keyword evidence="4" id="KW-0411">Iron-sulfur</keyword>
<evidence type="ECO:0000256" key="5">
    <source>
        <dbReference type="ARBA" id="ARBA00023157"/>
    </source>
</evidence>
<comment type="caution">
    <text evidence="9">The sequence shown here is derived from an EMBL/GenBank/DDBJ whole genome shotgun (WGS) entry which is preliminary data.</text>
</comment>
<dbReference type="SUPFAM" id="SSF50022">
    <property type="entry name" value="ISP domain"/>
    <property type="match status" value="1"/>
</dbReference>
<dbReference type="AlphaFoldDB" id="A0A317T7Q4"/>
<feature type="region of interest" description="Disordered" evidence="7">
    <location>
        <begin position="1"/>
        <end position="37"/>
    </location>
</feature>